<dbReference type="Proteomes" id="UP000186905">
    <property type="component" value="Unassembled WGS sequence"/>
</dbReference>
<comment type="caution">
    <text evidence="1">The sequence shown here is derived from an EMBL/GenBank/DDBJ whole genome shotgun (WGS) entry which is preliminary data.</text>
</comment>
<evidence type="ECO:0000313" key="2">
    <source>
        <dbReference type="Proteomes" id="UP000186905"/>
    </source>
</evidence>
<proteinExistence type="predicted"/>
<reference evidence="1 2" key="1">
    <citation type="submission" date="2016-09" db="EMBL/GenBank/DDBJ databases">
        <title>Photobacterium proteolyticum sp. nov. a protease producing bacterium isolated from ocean sediments of Laizhou Bay.</title>
        <authorList>
            <person name="Li Y."/>
        </authorList>
    </citation>
    <scope>NUCLEOTIDE SEQUENCE [LARGE SCALE GENOMIC DNA]</scope>
    <source>
        <strain evidence="1 2">13-12</strain>
    </source>
</reference>
<keyword evidence="2" id="KW-1185">Reference proteome</keyword>
<dbReference type="EMBL" id="MJIL01000056">
    <property type="protein sequence ID" value="OLQ78360.1"/>
    <property type="molecule type" value="Genomic_DNA"/>
</dbReference>
<evidence type="ECO:0000313" key="1">
    <source>
        <dbReference type="EMBL" id="OLQ78360.1"/>
    </source>
</evidence>
<dbReference type="PROSITE" id="PS51257">
    <property type="entry name" value="PROKAR_LIPOPROTEIN"/>
    <property type="match status" value="1"/>
</dbReference>
<name>A0A1Q9GTF1_9GAMM</name>
<dbReference type="STRING" id="1903952.BIT28_00260"/>
<gene>
    <name evidence="1" type="ORF">BIT28_00260</name>
</gene>
<evidence type="ECO:0008006" key="3">
    <source>
        <dbReference type="Google" id="ProtNLM"/>
    </source>
</evidence>
<protein>
    <recommendedName>
        <fullName evidence="3">DUF4189 domain-containing protein</fullName>
    </recommendedName>
</protein>
<accession>A0A1Q9GTF1</accession>
<organism evidence="1 2">
    <name type="scientific">Photobacterium proteolyticum</name>
    <dbReference type="NCBI Taxonomy" id="1903952"/>
    <lineage>
        <taxon>Bacteria</taxon>
        <taxon>Pseudomonadati</taxon>
        <taxon>Pseudomonadota</taxon>
        <taxon>Gammaproteobacteria</taxon>
        <taxon>Vibrionales</taxon>
        <taxon>Vibrionaceae</taxon>
        <taxon>Photobacterium</taxon>
    </lineage>
</organism>
<sequence>MDMLKGNSLIFAAIAVAFGISGCQSADPGTYGLYKDYRLQSDNKAYAIGTNKIAGAAWGARDIQEAQKLAIETCVKLGGKNCNIVDINGSSVAN</sequence>
<dbReference type="AlphaFoldDB" id="A0A1Q9GTF1"/>